<accession>A0ABT5YJ55</accession>
<feature type="domain" description="Mechanosensitive ion channel MscS" evidence="9">
    <location>
        <begin position="547"/>
        <end position="612"/>
    </location>
</feature>
<comment type="subcellular location">
    <subcellularLocation>
        <location evidence="1">Cell membrane</location>
        <topology evidence="1">Multi-pass membrane protein</topology>
    </subcellularLocation>
</comment>
<dbReference type="PANTHER" id="PTHR30460:SF0">
    <property type="entry name" value="MODERATE CONDUCTANCE MECHANOSENSITIVE CHANNEL YBIO"/>
    <property type="match status" value="1"/>
</dbReference>
<feature type="region of interest" description="Disordered" evidence="7">
    <location>
        <begin position="724"/>
        <end position="771"/>
    </location>
</feature>
<dbReference type="SUPFAM" id="SSF82861">
    <property type="entry name" value="Mechanosensitive channel protein MscS (YggB), transmembrane region"/>
    <property type="match status" value="1"/>
</dbReference>
<dbReference type="EMBL" id="JARHUD010000002">
    <property type="protein sequence ID" value="MDF2094970.1"/>
    <property type="molecule type" value="Genomic_DNA"/>
</dbReference>
<evidence type="ECO:0000256" key="8">
    <source>
        <dbReference type="SAM" id="Phobius"/>
    </source>
</evidence>
<evidence type="ECO:0000256" key="4">
    <source>
        <dbReference type="ARBA" id="ARBA00022692"/>
    </source>
</evidence>
<feature type="transmembrane region" description="Helical" evidence="8">
    <location>
        <begin position="453"/>
        <end position="479"/>
    </location>
</feature>
<evidence type="ECO:0000259" key="12">
    <source>
        <dbReference type="Pfam" id="PF25392"/>
    </source>
</evidence>
<dbReference type="InterPro" id="IPR057485">
    <property type="entry name" value="YbiO-like_TM1"/>
</dbReference>
<dbReference type="InterPro" id="IPR049142">
    <property type="entry name" value="MS_channel_1st"/>
</dbReference>
<evidence type="ECO:0000259" key="10">
    <source>
        <dbReference type="Pfam" id="PF21082"/>
    </source>
</evidence>
<dbReference type="SUPFAM" id="SSF50182">
    <property type="entry name" value="Sm-like ribonucleoproteins"/>
    <property type="match status" value="1"/>
</dbReference>
<feature type="transmembrane region" description="Helical" evidence="8">
    <location>
        <begin position="259"/>
        <end position="281"/>
    </location>
</feature>
<feature type="transmembrane region" description="Helical" evidence="8">
    <location>
        <begin position="137"/>
        <end position="155"/>
    </location>
</feature>
<dbReference type="InterPro" id="IPR049278">
    <property type="entry name" value="MS_channel_C"/>
</dbReference>
<dbReference type="Pfam" id="PF25392">
    <property type="entry name" value="MS_channel_TM1"/>
    <property type="match status" value="1"/>
</dbReference>
<dbReference type="Gene3D" id="3.30.70.100">
    <property type="match status" value="1"/>
</dbReference>
<evidence type="ECO:0000256" key="5">
    <source>
        <dbReference type="ARBA" id="ARBA00022989"/>
    </source>
</evidence>
<sequence length="771" mass="84928">MIMSKAVRGVHPLLLALPLILLGIIAAPLAAQEAQTNPDSLPATSELDNLLQTLEDEGERQRFIDNLRTLVEAERAQASEESDGLGTRVMGQVSDAVGDLSDELTDAAVELSELPLALWRGIESLQSPATRASAMEVAGKVILVLLGGFIAEFLLKRLLARPRRSVSDRHGDTKVLRLAYLLLRTLLDTLPIVAFALVAFSLLPLVEPKPVTRLVALALINANLLSRIIGVIGGMLLVPGHPGLRFLPMSDETASYFQVWLRRFTLVGVYGYFLLDAALLLGLAYSAYAVLLAILGLVLTAMLVVLVLQQRQAVAKFLRGSKSGGSTLVNLRLRLAEIWHVLAIAYILGCYVVWVLNVQGGFEFLLRATVLSLVVLIAWRLLAHLLGQMVERLFRLNNELRMRYPLLEVRANRYLPAFHRILNIALGIFATLALLEVWGLRPIEWLAGPEGRALLSTLFLIGFVLLGALIFWEVFSAYVESTIQRRAADGVGSQRIRTLLPLAQNALRILLVVLVGLIVLSEIGVNIAPLLAGAGVVGLAIGFGAQTLVKDIITGVFILIEDSLSVGDVVLIAGHSGTVERLTIRSIFLRDLEGNVHTLPFSVVDTIQNYSKEYSYSLIEMQVALREDVDQVIAVMREVADELIADEVYGPNITGEFEILGLDRFEEYSVVVRVRFKTVPLMQWAVRREYNRRIKMAFDKYGIEIPYPHRTLYFGEDREGEAPPLRLARAQLRPRKAAPPPPEHPTVEGPQEIPSEVPDAPEPEEPAGRPA</sequence>
<keyword evidence="14" id="KW-1185">Reference proteome</keyword>
<comment type="caution">
    <text evidence="13">The sequence shown here is derived from an EMBL/GenBank/DDBJ whole genome shotgun (WGS) entry which is preliminary data.</text>
</comment>
<name>A0ABT5YJ55_9PROT</name>
<dbReference type="SUPFAM" id="SSF82689">
    <property type="entry name" value="Mechanosensitive channel protein MscS (YggB), C-terminal domain"/>
    <property type="match status" value="1"/>
</dbReference>
<dbReference type="PANTHER" id="PTHR30460">
    <property type="entry name" value="MODERATE CONDUCTANCE MECHANOSENSITIVE CHANNEL YBIO"/>
    <property type="match status" value="1"/>
</dbReference>
<evidence type="ECO:0000256" key="3">
    <source>
        <dbReference type="ARBA" id="ARBA00022475"/>
    </source>
</evidence>
<feature type="transmembrane region" description="Helical" evidence="8">
    <location>
        <begin position="499"/>
        <end position="521"/>
    </location>
</feature>
<dbReference type="InterPro" id="IPR023408">
    <property type="entry name" value="MscS_beta-dom_sf"/>
</dbReference>
<evidence type="ECO:0000256" key="2">
    <source>
        <dbReference type="ARBA" id="ARBA00008017"/>
    </source>
</evidence>
<feature type="transmembrane region" description="Helical" evidence="8">
    <location>
        <begin position="527"/>
        <end position="549"/>
    </location>
</feature>
<feature type="transmembrane region" description="Helical" evidence="8">
    <location>
        <begin position="175"/>
        <end position="202"/>
    </location>
</feature>
<feature type="transmembrane region" description="Helical" evidence="8">
    <location>
        <begin position="364"/>
        <end position="386"/>
    </location>
</feature>
<dbReference type="InterPro" id="IPR010920">
    <property type="entry name" value="LSM_dom_sf"/>
</dbReference>
<dbReference type="Pfam" id="PF21088">
    <property type="entry name" value="MS_channel_1st"/>
    <property type="match status" value="1"/>
</dbReference>
<feature type="transmembrane region" description="Helical" evidence="8">
    <location>
        <begin position="287"/>
        <end position="308"/>
    </location>
</feature>
<evidence type="ECO:0000256" key="1">
    <source>
        <dbReference type="ARBA" id="ARBA00004651"/>
    </source>
</evidence>
<dbReference type="Proteomes" id="UP001215503">
    <property type="component" value="Unassembled WGS sequence"/>
</dbReference>
<dbReference type="InterPro" id="IPR011014">
    <property type="entry name" value="MscS_channel_TM-2"/>
</dbReference>
<dbReference type="InterPro" id="IPR011066">
    <property type="entry name" value="MscS_channel_C_sf"/>
</dbReference>
<dbReference type="Gene3D" id="2.30.30.60">
    <property type="match status" value="1"/>
</dbReference>
<organism evidence="13 14">
    <name type="scientific">Aquibaculum arenosum</name>
    <dbReference type="NCBI Taxonomy" id="3032591"/>
    <lineage>
        <taxon>Bacteria</taxon>
        <taxon>Pseudomonadati</taxon>
        <taxon>Pseudomonadota</taxon>
        <taxon>Alphaproteobacteria</taxon>
        <taxon>Rhodospirillales</taxon>
        <taxon>Rhodovibrionaceae</taxon>
        <taxon>Aquibaculum</taxon>
    </lineage>
</organism>
<dbReference type="InterPro" id="IPR006685">
    <property type="entry name" value="MscS_channel_2nd"/>
</dbReference>
<comment type="similarity">
    <text evidence="2">Belongs to the MscS (TC 1.A.23) family.</text>
</comment>
<proteinExistence type="inferred from homology"/>
<feature type="transmembrane region" description="Helical" evidence="8">
    <location>
        <begin position="214"/>
        <end position="238"/>
    </location>
</feature>
<evidence type="ECO:0000259" key="11">
    <source>
        <dbReference type="Pfam" id="PF21088"/>
    </source>
</evidence>
<keyword evidence="5 8" id="KW-1133">Transmembrane helix</keyword>
<gene>
    <name evidence="13" type="ORF">P2G67_03160</name>
</gene>
<dbReference type="InterPro" id="IPR045276">
    <property type="entry name" value="YbiO_bact"/>
</dbReference>
<dbReference type="Pfam" id="PF21082">
    <property type="entry name" value="MS_channel_3rd"/>
    <property type="match status" value="1"/>
</dbReference>
<evidence type="ECO:0000313" key="13">
    <source>
        <dbReference type="EMBL" id="MDF2094970.1"/>
    </source>
</evidence>
<feature type="domain" description="Mechanosensitive ion channel transmembrane helices 2/3" evidence="11">
    <location>
        <begin position="505"/>
        <end position="546"/>
    </location>
</feature>
<evidence type="ECO:0000256" key="6">
    <source>
        <dbReference type="ARBA" id="ARBA00023136"/>
    </source>
</evidence>
<dbReference type="Gene3D" id="1.10.287.1260">
    <property type="match status" value="1"/>
</dbReference>
<feature type="domain" description="Mechanosensitive ion channel MscS C-terminal" evidence="10">
    <location>
        <begin position="621"/>
        <end position="705"/>
    </location>
</feature>
<reference evidence="13 14" key="1">
    <citation type="submission" date="2023-03" db="EMBL/GenBank/DDBJ databases">
        <title>Fodinicurvata sp. CAU 1616 isolated from sea sendiment.</title>
        <authorList>
            <person name="Kim W."/>
        </authorList>
    </citation>
    <scope>NUCLEOTIDE SEQUENCE [LARGE SCALE GENOMIC DNA]</scope>
    <source>
        <strain evidence="13 14">CAU 1616</strain>
    </source>
</reference>
<feature type="transmembrane region" description="Helical" evidence="8">
    <location>
        <begin position="421"/>
        <end position="441"/>
    </location>
</feature>
<keyword evidence="4 8" id="KW-0812">Transmembrane</keyword>
<keyword evidence="6 8" id="KW-0472">Membrane</keyword>
<keyword evidence="3" id="KW-1003">Cell membrane</keyword>
<evidence type="ECO:0000256" key="7">
    <source>
        <dbReference type="SAM" id="MobiDB-lite"/>
    </source>
</evidence>
<evidence type="ECO:0000313" key="14">
    <source>
        <dbReference type="Proteomes" id="UP001215503"/>
    </source>
</evidence>
<protein>
    <submittedName>
        <fullName evidence="13">Mechanosensitive ion channel</fullName>
    </submittedName>
</protein>
<dbReference type="Pfam" id="PF00924">
    <property type="entry name" value="MS_channel_2nd"/>
    <property type="match status" value="1"/>
</dbReference>
<evidence type="ECO:0000259" key="9">
    <source>
        <dbReference type="Pfam" id="PF00924"/>
    </source>
</evidence>
<dbReference type="RefSeq" id="WP_275819949.1">
    <property type="nucleotide sequence ID" value="NZ_JARHUD010000002.1"/>
</dbReference>
<feature type="domain" description="Moderate conductance mechanosensitive channel YbiO-like transmembrane helix 1" evidence="12">
    <location>
        <begin position="368"/>
        <end position="442"/>
    </location>
</feature>
<feature type="transmembrane region" description="Helical" evidence="8">
    <location>
        <begin position="338"/>
        <end position="358"/>
    </location>
</feature>